<keyword evidence="1" id="KW-0175">Coiled coil</keyword>
<evidence type="ECO:0000313" key="3">
    <source>
        <dbReference type="EMBL" id="SSX17303.1"/>
    </source>
</evidence>
<reference evidence="2" key="1">
    <citation type="submission" date="2018-04" db="EMBL/GenBank/DDBJ databases">
        <authorList>
            <person name="Go L.Y."/>
            <person name="Mitchell J.A."/>
        </authorList>
    </citation>
    <scope>NUCLEOTIDE SEQUENCE</scope>
    <source>
        <tissue evidence="2">Whole organism</tissue>
    </source>
</reference>
<feature type="coiled-coil region" evidence="1">
    <location>
        <begin position="148"/>
        <end position="182"/>
    </location>
</feature>
<protein>
    <submittedName>
        <fullName evidence="3">CSON012528 protein</fullName>
    </submittedName>
</protein>
<gene>
    <name evidence="3" type="primary">CSON012528</name>
</gene>
<dbReference type="Pfam" id="PF07426">
    <property type="entry name" value="Dynactin_p22"/>
    <property type="match status" value="1"/>
</dbReference>
<dbReference type="InterPro" id="IPR027267">
    <property type="entry name" value="AH/BAR_dom_sf"/>
</dbReference>
<dbReference type="GO" id="GO:0061640">
    <property type="term" value="P:cytoskeleton-dependent cytokinesis"/>
    <property type="evidence" value="ECO:0007669"/>
    <property type="project" value="InterPro"/>
</dbReference>
<dbReference type="SUPFAM" id="SSF103657">
    <property type="entry name" value="BAR/IMD domain-like"/>
    <property type="match status" value="1"/>
</dbReference>
<dbReference type="PANTHER" id="PTHR28360:SF1">
    <property type="entry name" value="DYNACTIN SUBUNIT 3"/>
    <property type="match status" value="1"/>
</dbReference>
<organism evidence="3">
    <name type="scientific">Culicoides sonorensis</name>
    <name type="common">Biting midge</name>
    <dbReference type="NCBI Taxonomy" id="179676"/>
    <lineage>
        <taxon>Eukaryota</taxon>
        <taxon>Metazoa</taxon>
        <taxon>Ecdysozoa</taxon>
        <taxon>Arthropoda</taxon>
        <taxon>Hexapoda</taxon>
        <taxon>Insecta</taxon>
        <taxon>Pterygota</taxon>
        <taxon>Neoptera</taxon>
        <taxon>Endopterygota</taxon>
        <taxon>Diptera</taxon>
        <taxon>Nematocera</taxon>
        <taxon>Chironomoidea</taxon>
        <taxon>Ceratopogonidae</taxon>
        <taxon>Ceratopogoninae</taxon>
        <taxon>Culicoides</taxon>
        <taxon>Monoculicoides</taxon>
    </lineage>
</organism>
<dbReference type="PANTHER" id="PTHR28360">
    <property type="entry name" value="DYNACTIN SUBUNIT 3"/>
    <property type="match status" value="1"/>
</dbReference>
<proteinExistence type="predicted"/>
<evidence type="ECO:0000256" key="1">
    <source>
        <dbReference type="SAM" id="Coils"/>
    </source>
</evidence>
<dbReference type="VEuPathDB" id="VectorBase:CSON012528"/>
<dbReference type="GO" id="GO:0005869">
    <property type="term" value="C:dynactin complex"/>
    <property type="evidence" value="ECO:0007669"/>
    <property type="project" value="InterPro"/>
</dbReference>
<dbReference type="OMA" id="MFPKRRN"/>
<evidence type="ECO:0000313" key="2">
    <source>
        <dbReference type="EMBL" id="SSW96916.1"/>
    </source>
</evidence>
<reference evidence="3" key="2">
    <citation type="submission" date="2018-07" db="EMBL/GenBank/DDBJ databases">
        <authorList>
            <person name="Quirk P.G."/>
            <person name="Krulwich T.A."/>
        </authorList>
    </citation>
    <scope>NUCLEOTIDE SEQUENCE</scope>
</reference>
<accession>A0A336LL02</accession>
<dbReference type="InterPro" id="IPR009991">
    <property type="entry name" value="DCTN3"/>
</dbReference>
<dbReference type="AlphaFoldDB" id="A0A336LL02"/>
<dbReference type="EMBL" id="UFQT01000005">
    <property type="protein sequence ID" value="SSX17303.1"/>
    <property type="molecule type" value="Genomic_DNA"/>
</dbReference>
<sequence>MDPLYVLEKRIDYLSKILPKETKENLKEDNVIDSIISADTLISSAIRGHDKMNEVVRRSGEVEKFLDPNFVVENQQINMKEIYINTMVNELASSFEMLEKIKQLQPTLGAEYFGNIPDVTEKLKMMIQTAKEQKERNEITEETLVTSIQRYSELQEEIHKKLKDMNDELDRYETELERRKKADD</sequence>
<dbReference type="EMBL" id="UFQS01000005">
    <property type="protein sequence ID" value="SSW96916.1"/>
    <property type="molecule type" value="Genomic_DNA"/>
</dbReference>
<name>A0A336LL02_CULSO</name>